<gene>
    <name evidence="5" type="ORF">ET418_10495</name>
</gene>
<keyword evidence="3" id="KW-0862">Zinc</keyword>
<feature type="binding site" evidence="3">
    <location>
        <position position="226"/>
    </location>
    <ligand>
        <name>Zn(2+)</name>
        <dbReference type="ChEBI" id="CHEBI:29105"/>
    </ligand>
</feature>
<reference evidence="5 6" key="1">
    <citation type="submission" date="2019-04" db="EMBL/GenBank/DDBJ databases">
        <title>Geobacter ruber sp. nov., ferric-reducing bacteria isolated from paddy soil.</title>
        <authorList>
            <person name="Xu Z."/>
            <person name="Masuda Y."/>
            <person name="Itoh H."/>
            <person name="Senoo K."/>
        </authorList>
    </citation>
    <scope>NUCLEOTIDE SEQUENCE [LARGE SCALE GENOMIC DNA]</scope>
    <source>
        <strain evidence="5 6">Red88</strain>
    </source>
</reference>
<dbReference type="Proteomes" id="UP000324298">
    <property type="component" value="Unassembled WGS sequence"/>
</dbReference>
<comment type="caution">
    <text evidence="5">The sequence shown here is derived from an EMBL/GenBank/DDBJ whole genome shotgun (WGS) entry which is preliminary data.</text>
</comment>
<dbReference type="Gene3D" id="3.20.20.330">
    <property type="entry name" value="Homocysteine-binding-like domain"/>
    <property type="match status" value="1"/>
</dbReference>
<evidence type="ECO:0000313" key="6">
    <source>
        <dbReference type="Proteomes" id="UP000324298"/>
    </source>
</evidence>
<comment type="cofactor">
    <cofactor evidence="3">
        <name>Zn(2+)</name>
        <dbReference type="ChEBI" id="CHEBI:29105"/>
    </cofactor>
</comment>
<keyword evidence="1 3" id="KW-0489">Methyltransferase</keyword>
<sequence>MNHPSVFQRLLATFPVILAEGAVIERLRRMPDIRLDDQVVNSALIYDDHGRSALGGICRQYLEIGRNYGLPLLLSTPTWRAGRERIAAAGLAGRDLNGDNFRFLDGLRREQGDYGKNVVIGGLMSCKGDAYKPEGALSAPEARAFHAWQAEALAVAGVDLLLATTLPALSEAIGLAQALAATGLPYLISFVARPEGTLLDGTPLKDAIAAIDSQASPPPLAYLINCTHASVFRRALCHERNSSPLVRERVIGLLANTAALSPEELDNSTELVEEAPEVFGAAVAALHGDLGMKVLGGCCGTDERHIDSLARRLAARLPQLQEGL</sequence>
<dbReference type="Pfam" id="PF02574">
    <property type="entry name" value="S-methyl_trans"/>
    <property type="match status" value="1"/>
</dbReference>
<dbReference type="SUPFAM" id="SSF82282">
    <property type="entry name" value="Homocysteine S-methyltransferase"/>
    <property type="match status" value="1"/>
</dbReference>
<feature type="binding site" evidence="3">
    <location>
        <position position="298"/>
    </location>
    <ligand>
        <name>Zn(2+)</name>
        <dbReference type="ChEBI" id="CHEBI:29105"/>
    </ligand>
</feature>
<evidence type="ECO:0000313" key="5">
    <source>
        <dbReference type="EMBL" id="KAA0891854.1"/>
    </source>
</evidence>
<keyword evidence="2 3" id="KW-0808">Transferase</keyword>
<keyword evidence="6" id="KW-1185">Reference proteome</keyword>
<dbReference type="PANTHER" id="PTHR11103">
    <property type="entry name" value="SLR1189 PROTEIN"/>
    <property type="match status" value="1"/>
</dbReference>
<dbReference type="InterPro" id="IPR003726">
    <property type="entry name" value="HCY_dom"/>
</dbReference>
<evidence type="ECO:0000256" key="3">
    <source>
        <dbReference type="PROSITE-ProRule" id="PRU00333"/>
    </source>
</evidence>
<dbReference type="EMBL" id="SRSD01000005">
    <property type="protein sequence ID" value="KAA0891854.1"/>
    <property type="molecule type" value="Genomic_DNA"/>
</dbReference>
<protein>
    <submittedName>
        <fullName evidence="5">Homocysteine S-methyltransferase family protein</fullName>
    </submittedName>
</protein>
<feature type="binding site" evidence="3">
    <location>
        <position position="299"/>
    </location>
    <ligand>
        <name>Zn(2+)</name>
        <dbReference type="ChEBI" id="CHEBI:29105"/>
    </ligand>
</feature>
<keyword evidence="3" id="KW-0479">Metal-binding</keyword>
<dbReference type="PANTHER" id="PTHR11103:SF18">
    <property type="entry name" value="SLR1189 PROTEIN"/>
    <property type="match status" value="1"/>
</dbReference>
<dbReference type="AlphaFoldDB" id="A0A5A9XG47"/>
<organism evidence="5 6">
    <name type="scientific">Oryzomonas rubra</name>
    <dbReference type="NCBI Taxonomy" id="2509454"/>
    <lineage>
        <taxon>Bacteria</taxon>
        <taxon>Pseudomonadati</taxon>
        <taxon>Thermodesulfobacteriota</taxon>
        <taxon>Desulfuromonadia</taxon>
        <taxon>Geobacterales</taxon>
        <taxon>Geobacteraceae</taxon>
        <taxon>Oryzomonas</taxon>
    </lineage>
</organism>
<dbReference type="GO" id="GO:0008168">
    <property type="term" value="F:methyltransferase activity"/>
    <property type="evidence" value="ECO:0007669"/>
    <property type="project" value="UniProtKB-UniRule"/>
</dbReference>
<dbReference type="RefSeq" id="WP_149307553.1">
    <property type="nucleotide sequence ID" value="NZ_SRSD01000005.1"/>
</dbReference>
<evidence type="ECO:0000259" key="4">
    <source>
        <dbReference type="PROSITE" id="PS50970"/>
    </source>
</evidence>
<accession>A0A5A9XG47</accession>
<evidence type="ECO:0000256" key="1">
    <source>
        <dbReference type="ARBA" id="ARBA00022603"/>
    </source>
</evidence>
<dbReference type="InterPro" id="IPR036589">
    <property type="entry name" value="HCY_dom_sf"/>
</dbReference>
<feature type="domain" description="Hcy-binding" evidence="4">
    <location>
        <begin position="5"/>
        <end position="313"/>
    </location>
</feature>
<evidence type="ECO:0000256" key="2">
    <source>
        <dbReference type="ARBA" id="ARBA00022679"/>
    </source>
</evidence>
<dbReference type="PROSITE" id="PS50970">
    <property type="entry name" value="HCY"/>
    <property type="match status" value="1"/>
</dbReference>
<dbReference type="OrthoDB" id="9803687at2"/>
<dbReference type="GO" id="GO:0046872">
    <property type="term" value="F:metal ion binding"/>
    <property type="evidence" value="ECO:0007669"/>
    <property type="project" value="UniProtKB-KW"/>
</dbReference>
<proteinExistence type="predicted"/>
<dbReference type="GO" id="GO:0032259">
    <property type="term" value="P:methylation"/>
    <property type="evidence" value="ECO:0007669"/>
    <property type="project" value="UniProtKB-KW"/>
</dbReference>
<name>A0A5A9XG47_9BACT</name>